<dbReference type="Proteomes" id="UP000652567">
    <property type="component" value="Unassembled WGS sequence"/>
</dbReference>
<sequence length="82" mass="9230">MMVDETFDDDFLQDLSARLDGVIQWAAENAPVRRSTLSVDEFAEVREQFLRIASHLENPLEAEPEPEDGGAQYVNVSPAPWP</sequence>
<dbReference type="RefSeq" id="WP_193911868.1">
    <property type="nucleotide sequence ID" value="NZ_PRDL01000001.1"/>
</dbReference>
<feature type="region of interest" description="Disordered" evidence="1">
    <location>
        <begin position="58"/>
        <end position="82"/>
    </location>
</feature>
<accession>A0A928V530</accession>
<comment type="caution">
    <text evidence="2">The sequence shown here is derived from an EMBL/GenBank/DDBJ whole genome shotgun (WGS) entry which is preliminary data.</text>
</comment>
<dbReference type="EMBL" id="PRDL01000001">
    <property type="protein sequence ID" value="MBE8718915.1"/>
    <property type="molecule type" value="Genomic_DNA"/>
</dbReference>
<reference evidence="2" key="1">
    <citation type="submission" date="2018-07" db="EMBL/GenBank/DDBJ databases">
        <title>Genome assembly of strain Ka43.</title>
        <authorList>
            <person name="Kukolya J."/>
            <person name="Nagy I."/>
            <person name="Horvath B."/>
            <person name="Toth A."/>
        </authorList>
    </citation>
    <scope>NUCLEOTIDE SEQUENCE</scope>
    <source>
        <strain evidence="2">KB43</strain>
    </source>
</reference>
<evidence type="ECO:0000313" key="2">
    <source>
        <dbReference type="EMBL" id="MBE8718915.1"/>
    </source>
</evidence>
<evidence type="ECO:0000256" key="1">
    <source>
        <dbReference type="SAM" id="MobiDB-lite"/>
    </source>
</evidence>
<proteinExistence type="predicted"/>
<organism evidence="2 3">
    <name type="scientific">Cellvibrio polysaccharolyticus</name>
    <dbReference type="NCBI Taxonomy" id="2082724"/>
    <lineage>
        <taxon>Bacteria</taxon>
        <taxon>Pseudomonadati</taxon>
        <taxon>Pseudomonadota</taxon>
        <taxon>Gammaproteobacteria</taxon>
        <taxon>Cellvibrionales</taxon>
        <taxon>Cellvibrionaceae</taxon>
        <taxon>Cellvibrio</taxon>
    </lineage>
</organism>
<dbReference type="AlphaFoldDB" id="A0A928V530"/>
<name>A0A928V530_9GAMM</name>
<keyword evidence="3" id="KW-1185">Reference proteome</keyword>
<gene>
    <name evidence="2" type="ORF">C4F51_17205</name>
</gene>
<protein>
    <submittedName>
        <fullName evidence="2">Uncharacterized protein</fullName>
    </submittedName>
</protein>
<evidence type="ECO:0000313" key="3">
    <source>
        <dbReference type="Proteomes" id="UP000652567"/>
    </source>
</evidence>